<evidence type="ECO:0000256" key="7">
    <source>
        <dbReference type="ARBA" id="ARBA00023239"/>
    </source>
</evidence>
<dbReference type="EC" id="4.2.1.46" evidence="4 8"/>
<dbReference type="InterPro" id="IPR005888">
    <property type="entry name" value="dTDP_Gluc_deHydtase"/>
</dbReference>
<proteinExistence type="inferred from homology"/>
<evidence type="ECO:0000256" key="3">
    <source>
        <dbReference type="ARBA" id="ARBA00008178"/>
    </source>
</evidence>
<dbReference type="AlphaFoldDB" id="A0A839S8A4"/>
<dbReference type="PANTHER" id="PTHR43000">
    <property type="entry name" value="DTDP-D-GLUCOSE 4,6-DEHYDRATASE-RELATED"/>
    <property type="match status" value="1"/>
</dbReference>
<dbReference type="NCBIfam" id="TIGR01181">
    <property type="entry name" value="dTDP_gluc_dehyt"/>
    <property type="match status" value="1"/>
</dbReference>
<evidence type="ECO:0000256" key="1">
    <source>
        <dbReference type="ARBA" id="ARBA00001539"/>
    </source>
</evidence>
<comment type="similarity">
    <text evidence="3 8">Belongs to the NAD(P)-dependent epimerase/dehydratase family. dTDP-glucose dehydratase subfamily.</text>
</comment>
<dbReference type="CDD" id="cd05246">
    <property type="entry name" value="dTDP_GD_SDR_e"/>
    <property type="match status" value="1"/>
</dbReference>
<dbReference type="InterPro" id="IPR036291">
    <property type="entry name" value="NAD(P)-bd_dom_sf"/>
</dbReference>
<comment type="caution">
    <text evidence="10">The sequence shown here is derived from an EMBL/GenBank/DDBJ whole genome shotgun (WGS) entry which is preliminary data.</text>
</comment>
<dbReference type="InterPro" id="IPR016040">
    <property type="entry name" value="NAD(P)-bd_dom"/>
</dbReference>
<dbReference type="FunFam" id="3.40.50.720:FF:000304">
    <property type="entry name" value="UDP-glucose 4,6-dehydratase"/>
    <property type="match status" value="1"/>
</dbReference>
<evidence type="ECO:0000256" key="6">
    <source>
        <dbReference type="ARBA" id="ARBA00023027"/>
    </source>
</evidence>
<dbReference type="RefSeq" id="WP_183657836.1">
    <property type="nucleotide sequence ID" value="NZ_JACHWU010000005.1"/>
</dbReference>
<keyword evidence="6" id="KW-0520">NAD</keyword>
<organism evidence="10 11">
    <name type="scientific">Prauserella isguenensis</name>
    <dbReference type="NCBI Taxonomy" id="1470180"/>
    <lineage>
        <taxon>Bacteria</taxon>
        <taxon>Bacillati</taxon>
        <taxon>Actinomycetota</taxon>
        <taxon>Actinomycetes</taxon>
        <taxon>Pseudonocardiales</taxon>
        <taxon>Pseudonocardiaceae</taxon>
        <taxon>Prauserella</taxon>
    </lineage>
</organism>
<name>A0A839S8A4_9PSEU</name>
<dbReference type="PROSITE" id="PS00061">
    <property type="entry name" value="ADH_SHORT"/>
    <property type="match status" value="1"/>
</dbReference>
<evidence type="ECO:0000256" key="8">
    <source>
        <dbReference type="RuleBase" id="RU004473"/>
    </source>
</evidence>
<keyword evidence="11" id="KW-1185">Reference proteome</keyword>
<sequence>MRVLVTGGAGFIGSHFVRQTLGGAYPELADAEVVVLDKLTYAGNEANLDPVADNPRLRFVRGDICDAGVVTEVMRGVDLVVHFAAESHVDRSIAGSADFVITNVAGTQTLLQAALEARVGRFVHVSTDEVYGSIEEGSWPEDHPLLPNSPYSASKASSDLLARSFHRTYGLDVCITRCSNNYGPYQFPEKVVPLFVTNLLDGEQVPLYGDGLNVRDWLHIDDHCRGIALVAASGRAGEIYNIGGGTELTNRELTERLLRAVGAGWEMVRPVEDRKGHDRRYSVDITKIGTELGYRPRIDFETGLADTVRWYAENRAWWEPLKNR</sequence>
<feature type="domain" description="NAD(P)-binding" evidence="9">
    <location>
        <begin position="4"/>
        <end position="306"/>
    </location>
</feature>
<comment type="catalytic activity">
    <reaction evidence="1 8">
        <text>dTDP-alpha-D-glucose = dTDP-4-dehydro-6-deoxy-alpha-D-glucose + H2O</text>
        <dbReference type="Rhea" id="RHEA:17221"/>
        <dbReference type="ChEBI" id="CHEBI:15377"/>
        <dbReference type="ChEBI" id="CHEBI:57477"/>
        <dbReference type="ChEBI" id="CHEBI:57649"/>
        <dbReference type="EC" id="4.2.1.46"/>
    </reaction>
</comment>
<evidence type="ECO:0000313" key="11">
    <source>
        <dbReference type="Proteomes" id="UP000550714"/>
    </source>
</evidence>
<gene>
    <name evidence="10" type="ORF">FHS23_003898</name>
</gene>
<evidence type="ECO:0000256" key="5">
    <source>
        <dbReference type="ARBA" id="ARBA00016977"/>
    </source>
</evidence>
<accession>A0A839S8A4</accession>
<dbReference type="Pfam" id="PF16363">
    <property type="entry name" value="GDP_Man_Dehyd"/>
    <property type="match status" value="1"/>
</dbReference>
<evidence type="ECO:0000256" key="4">
    <source>
        <dbReference type="ARBA" id="ARBA00011990"/>
    </source>
</evidence>
<evidence type="ECO:0000256" key="2">
    <source>
        <dbReference type="ARBA" id="ARBA00001911"/>
    </source>
</evidence>
<dbReference type="InterPro" id="IPR020904">
    <property type="entry name" value="Sc_DH/Rdtase_CS"/>
</dbReference>
<reference evidence="10 11" key="1">
    <citation type="submission" date="2020-08" db="EMBL/GenBank/DDBJ databases">
        <title>Genomic Encyclopedia of Type Strains, Phase III (KMG-III): the genomes of soil and plant-associated and newly described type strains.</title>
        <authorList>
            <person name="Whitman W."/>
        </authorList>
    </citation>
    <scope>NUCLEOTIDE SEQUENCE [LARGE SCALE GENOMIC DNA]</scope>
    <source>
        <strain evidence="10 11">CECT 8577</strain>
    </source>
</reference>
<evidence type="ECO:0000259" key="9">
    <source>
        <dbReference type="Pfam" id="PF16363"/>
    </source>
</evidence>
<dbReference type="GO" id="GO:0009225">
    <property type="term" value="P:nucleotide-sugar metabolic process"/>
    <property type="evidence" value="ECO:0007669"/>
    <property type="project" value="InterPro"/>
</dbReference>
<dbReference type="Gene3D" id="3.40.50.720">
    <property type="entry name" value="NAD(P)-binding Rossmann-like Domain"/>
    <property type="match status" value="1"/>
</dbReference>
<keyword evidence="7 8" id="KW-0456">Lyase</keyword>
<dbReference type="Gene3D" id="3.90.25.10">
    <property type="entry name" value="UDP-galactose 4-epimerase, domain 1"/>
    <property type="match status" value="1"/>
</dbReference>
<dbReference type="EMBL" id="JACHWU010000005">
    <property type="protein sequence ID" value="MBB3052857.1"/>
    <property type="molecule type" value="Genomic_DNA"/>
</dbReference>
<comment type="cofactor">
    <cofactor evidence="2 8">
        <name>NAD(+)</name>
        <dbReference type="ChEBI" id="CHEBI:57540"/>
    </cofactor>
</comment>
<dbReference type="SUPFAM" id="SSF51735">
    <property type="entry name" value="NAD(P)-binding Rossmann-fold domains"/>
    <property type="match status" value="1"/>
</dbReference>
<dbReference type="GO" id="GO:0008460">
    <property type="term" value="F:dTDP-glucose 4,6-dehydratase activity"/>
    <property type="evidence" value="ECO:0007669"/>
    <property type="project" value="UniProtKB-EC"/>
</dbReference>
<dbReference type="Proteomes" id="UP000550714">
    <property type="component" value="Unassembled WGS sequence"/>
</dbReference>
<protein>
    <recommendedName>
        <fullName evidence="5 8">dTDP-glucose 4,6-dehydratase</fullName>
        <ecNumber evidence="4 8">4.2.1.46</ecNumber>
    </recommendedName>
</protein>
<evidence type="ECO:0000313" key="10">
    <source>
        <dbReference type="EMBL" id="MBB3052857.1"/>
    </source>
</evidence>